<dbReference type="EMBL" id="AFRT01001358">
    <property type="protein sequence ID" value="ELU40701.1"/>
    <property type="molecule type" value="Genomic_DNA"/>
</dbReference>
<dbReference type="HOGENOM" id="CLU_2672807_0_0_1"/>
<dbReference type="Proteomes" id="UP000011668">
    <property type="component" value="Unassembled WGS sequence"/>
</dbReference>
<evidence type="ECO:0000313" key="1">
    <source>
        <dbReference type="EMBL" id="ELU40701.1"/>
    </source>
</evidence>
<name>L8WRD5_THACA</name>
<protein>
    <submittedName>
        <fullName evidence="1">Uncharacterized protein</fullName>
    </submittedName>
</protein>
<reference evidence="1 2" key="1">
    <citation type="journal article" date="2013" name="Nat. Commun.">
        <title>The evolution and pathogenic mechanisms of the rice sheath blight pathogen.</title>
        <authorList>
            <person name="Zheng A."/>
            <person name="Lin R."/>
            <person name="Xu L."/>
            <person name="Qin P."/>
            <person name="Tang C."/>
            <person name="Ai P."/>
            <person name="Zhang D."/>
            <person name="Liu Y."/>
            <person name="Sun Z."/>
            <person name="Feng H."/>
            <person name="Wang Y."/>
            <person name="Chen Y."/>
            <person name="Liang X."/>
            <person name="Fu R."/>
            <person name="Li Q."/>
            <person name="Zhang J."/>
            <person name="Yu X."/>
            <person name="Xie Z."/>
            <person name="Ding L."/>
            <person name="Guan P."/>
            <person name="Tang J."/>
            <person name="Liang Y."/>
            <person name="Wang S."/>
            <person name="Deng Q."/>
            <person name="Li S."/>
            <person name="Zhu J."/>
            <person name="Wang L."/>
            <person name="Liu H."/>
            <person name="Li P."/>
        </authorList>
    </citation>
    <scope>NUCLEOTIDE SEQUENCE [LARGE SCALE GENOMIC DNA]</scope>
    <source>
        <strain evidence="2">AG-1 IA</strain>
    </source>
</reference>
<organism evidence="1 2">
    <name type="scientific">Thanatephorus cucumeris (strain AG1-IA)</name>
    <name type="common">Rice sheath blight fungus</name>
    <name type="synonym">Rhizoctonia solani</name>
    <dbReference type="NCBI Taxonomy" id="983506"/>
    <lineage>
        <taxon>Eukaryota</taxon>
        <taxon>Fungi</taxon>
        <taxon>Dikarya</taxon>
        <taxon>Basidiomycota</taxon>
        <taxon>Agaricomycotina</taxon>
        <taxon>Agaricomycetes</taxon>
        <taxon>Cantharellales</taxon>
        <taxon>Ceratobasidiaceae</taxon>
        <taxon>Rhizoctonia</taxon>
        <taxon>Rhizoctonia solani AG-1</taxon>
    </lineage>
</organism>
<keyword evidence="2" id="KW-1185">Reference proteome</keyword>
<comment type="caution">
    <text evidence="1">The sequence shown here is derived from an EMBL/GenBank/DDBJ whole genome shotgun (WGS) entry which is preliminary data.</text>
</comment>
<accession>L8WRD5</accession>
<gene>
    <name evidence="1" type="ORF">AG1IA_05269</name>
</gene>
<evidence type="ECO:0000313" key="2">
    <source>
        <dbReference type="Proteomes" id="UP000011668"/>
    </source>
</evidence>
<proteinExistence type="predicted"/>
<dbReference type="AlphaFoldDB" id="L8WRD5"/>
<sequence length="75" mass="8554">MARVWARTLIREPRHTIAIASKHTYKRPRTLTGMTSRVQTLHYCVSDQTLGVLLGNLWVYESKVRQNEAAKVSTG</sequence>